<feature type="domain" description="HTH cro/C1-type" evidence="1">
    <location>
        <begin position="15"/>
        <end position="70"/>
    </location>
</feature>
<dbReference type="InterPro" id="IPR003593">
    <property type="entry name" value="AAA+_ATPase"/>
</dbReference>
<dbReference type="InterPro" id="IPR027417">
    <property type="entry name" value="P-loop_NTPase"/>
</dbReference>
<dbReference type="Pfam" id="PF13560">
    <property type="entry name" value="HTH_31"/>
    <property type="match status" value="1"/>
</dbReference>
<protein>
    <submittedName>
        <fullName evidence="2">Regulatory protein AfsR</fullName>
    </submittedName>
</protein>
<dbReference type="PANTHER" id="PTHR47691:SF3">
    <property type="entry name" value="HTH-TYPE TRANSCRIPTIONAL REGULATOR RV0890C-RELATED"/>
    <property type="match status" value="1"/>
</dbReference>
<dbReference type="Pfam" id="PF13191">
    <property type="entry name" value="AAA_16"/>
    <property type="match status" value="1"/>
</dbReference>
<organism evidence="2 3">
    <name type="scientific">Isoptericola dokdonensis DS-3</name>
    <dbReference type="NCBI Taxonomy" id="1300344"/>
    <lineage>
        <taxon>Bacteria</taxon>
        <taxon>Bacillati</taxon>
        <taxon>Actinomycetota</taxon>
        <taxon>Actinomycetes</taxon>
        <taxon>Micrococcales</taxon>
        <taxon>Promicromonosporaceae</taxon>
        <taxon>Isoptericola</taxon>
    </lineage>
</organism>
<dbReference type="EMBL" id="CP014209">
    <property type="protein sequence ID" value="ANC32171.1"/>
    <property type="molecule type" value="Genomic_DNA"/>
</dbReference>
<dbReference type="CDD" id="cd00093">
    <property type="entry name" value="HTH_XRE"/>
    <property type="match status" value="1"/>
</dbReference>
<dbReference type="Proteomes" id="UP000076794">
    <property type="component" value="Chromosome"/>
</dbReference>
<dbReference type="InterPro" id="IPR001387">
    <property type="entry name" value="Cro/C1-type_HTH"/>
</dbReference>
<proteinExistence type="predicted"/>
<name>A0A168FN24_9MICO</name>
<gene>
    <name evidence="2" type="primary">afsR_1</name>
    <name evidence="2" type="ORF">I598_2641</name>
</gene>
<dbReference type="InterPro" id="IPR011990">
    <property type="entry name" value="TPR-like_helical_dom_sf"/>
</dbReference>
<dbReference type="PANTHER" id="PTHR47691">
    <property type="entry name" value="REGULATOR-RELATED"/>
    <property type="match status" value="1"/>
</dbReference>
<dbReference type="SMART" id="SM00382">
    <property type="entry name" value="AAA"/>
    <property type="match status" value="1"/>
</dbReference>
<dbReference type="PATRIC" id="fig|1300344.3.peg.2655"/>
<accession>A0A168FN24</accession>
<dbReference type="SUPFAM" id="SSF47413">
    <property type="entry name" value="lambda repressor-like DNA-binding domains"/>
    <property type="match status" value="1"/>
</dbReference>
<dbReference type="GO" id="GO:0003677">
    <property type="term" value="F:DNA binding"/>
    <property type="evidence" value="ECO:0007669"/>
    <property type="project" value="InterPro"/>
</dbReference>
<dbReference type="AlphaFoldDB" id="A0A168FN24"/>
<reference evidence="2 3" key="1">
    <citation type="submission" date="2016-01" db="EMBL/GenBank/DDBJ databases">
        <title>Complete genome sequence of a soil Actinobacterium, Isoptericola dokdonensis DS-3.</title>
        <authorList>
            <person name="Kwon S.-K."/>
            <person name="Kim J.F."/>
        </authorList>
    </citation>
    <scope>NUCLEOTIDE SEQUENCE [LARGE SCALE GENOMIC DNA]</scope>
    <source>
        <strain evidence="2 3">DS-3</strain>
    </source>
</reference>
<dbReference type="InterPro" id="IPR010982">
    <property type="entry name" value="Lambda_DNA-bd_dom_sf"/>
</dbReference>
<dbReference type="PROSITE" id="PS50943">
    <property type="entry name" value="HTH_CROC1"/>
    <property type="match status" value="1"/>
</dbReference>
<dbReference type="SUPFAM" id="SSF52540">
    <property type="entry name" value="P-loop containing nucleoside triphosphate hydrolases"/>
    <property type="match status" value="1"/>
</dbReference>
<dbReference type="SUPFAM" id="SSF48452">
    <property type="entry name" value="TPR-like"/>
    <property type="match status" value="1"/>
</dbReference>
<dbReference type="KEGG" id="ido:I598_2641"/>
<dbReference type="Gene3D" id="3.40.50.300">
    <property type="entry name" value="P-loop containing nucleotide triphosphate hydrolases"/>
    <property type="match status" value="1"/>
</dbReference>
<dbReference type="PRINTS" id="PR00364">
    <property type="entry name" value="DISEASERSIST"/>
</dbReference>
<dbReference type="Gene3D" id="1.10.260.40">
    <property type="entry name" value="lambda repressor-like DNA-binding domains"/>
    <property type="match status" value="1"/>
</dbReference>
<dbReference type="OrthoDB" id="7628974at2"/>
<dbReference type="InterPro" id="IPR041664">
    <property type="entry name" value="AAA_16"/>
</dbReference>
<dbReference type="Gene3D" id="1.25.40.10">
    <property type="entry name" value="Tetratricopeptide repeat domain"/>
    <property type="match status" value="1"/>
</dbReference>
<dbReference type="STRING" id="1300344.I598_2641"/>
<evidence type="ECO:0000313" key="2">
    <source>
        <dbReference type="EMBL" id="ANC32171.1"/>
    </source>
</evidence>
<evidence type="ECO:0000259" key="1">
    <source>
        <dbReference type="PROSITE" id="PS50943"/>
    </source>
</evidence>
<keyword evidence="3" id="KW-1185">Reference proteome</keyword>
<evidence type="ECO:0000313" key="3">
    <source>
        <dbReference type="Proteomes" id="UP000076794"/>
    </source>
</evidence>
<sequence>MSPPVNRPLTFGEQLRRLRTSADLTLEALAERSGVSVRTIGDVERGVSVAPHRRTVDALARGLRLDPAERESLLRDVRARRAVPAQGPRASAVAPHRVGDFSGREREIAEIVSFLGGAPAGRTAPVVISGLAGIGKTTTALEAIHRLESSRPILFLDLDGLSPAPLTPLQVVSGLLRQVPGAGDAAPRTLDDAVRRWRAVTAETPVTVLLDNADAEAQVRPVLTLDPQSAVVVTSRRALAGLEGVRRITLGPLRPEESVEMLASIIPADQRDAGDLRDLAELAGNVPLAMRIAGNRIAATPAVRAGDFSARIRSAENRLRMLVAGDLAVEAAFTLSYEDLAPSVSALFRSISVIDAGTFDARIAAATLASPVSVVDVEGWLDELTDLGLIEARGGNRYHLHDLVHLFAGGRRADAESVAETQARRARLRHWLLASLERAGAWFESDRSATDAAATGVTFPDAAAADAWIRLEEQHWWPAMQAAARAGEHALVVDAADALHWFSELWADWGHWVELFGLAVESSRALQDDRLEAMHLGYLVWATAVESRDRVEGLRLARLAVEVAERSGDHQQLGWTNYYLGWMLQQNGLDGGPAASHAALLHFGLAGDAVGTASAAAALGNHAHASGDHQLALDEHRAAYDRVQAEAPFTTHAMTYVVGTLHYFMALALAGLERPVEAIEEVDRALAIAEEVGAVNLVRLSLRVRATAYLAAGDGRRARADVERALDGLDLTSSTEMNTALRDTLLPLLEAADRLT</sequence>
<dbReference type="SMART" id="SM00530">
    <property type="entry name" value="HTH_XRE"/>
    <property type="match status" value="1"/>
</dbReference>